<dbReference type="InterPro" id="IPR005335">
    <property type="entry name" value="Terminase_ssu"/>
</dbReference>
<accession>A0A160F6S9</accession>
<evidence type="ECO:0000313" key="3">
    <source>
        <dbReference type="EMBL" id="ANB62329.1"/>
    </source>
</evidence>
<keyword evidence="2" id="KW-0231">Viral genome packaging</keyword>
<keyword evidence="4" id="KW-1185">Reference proteome</keyword>
<dbReference type="PANTHER" id="PTHR41328:SF2">
    <property type="entry name" value="TERMINASE SMALL SUBUNIT"/>
    <property type="match status" value="1"/>
</dbReference>
<dbReference type="InterPro" id="IPR038713">
    <property type="entry name" value="Terminase_Gp1_N_sf"/>
</dbReference>
<dbReference type="PANTHER" id="PTHR41328">
    <property type="entry name" value="TERMINASE SMALL SUBUNIT-RELATED"/>
    <property type="match status" value="1"/>
</dbReference>
<dbReference type="KEGG" id="aamy:GFC30_3177"/>
<sequence>MRKLTEKQKRFADYYIELGNAEEAAKRAGYSARGNTTKLLQNTTIREYIQQRLSEKDKERIASQDEILAFLTKVLRGEETEKIPMAGKDFFELVENTPNIKDRIKAAELLGKRFAMWTERQQVDANFGVQIIDDVGGADETD</sequence>
<dbReference type="EMBL" id="CP015439">
    <property type="protein sequence ID" value="ANB62329.1"/>
    <property type="molecule type" value="Genomic_DNA"/>
</dbReference>
<dbReference type="Pfam" id="PF03592">
    <property type="entry name" value="Terminase_2"/>
    <property type="match status" value="1"/>
</dbReference>
<dbReference type="GO" id="GO:0051276">
    <property type="term" value="P:chromosome organization"/>
    <property type="evidence" value="ECO:0007669"/>
    <property type="project" value="InterPro"/>
</dbReference>
<reference evidence="3 4" key="1">
    <citation type="journal article" date="2006" name="Syst. Appl. Microbiol.">
        <title>Anoxybacillus amylolyticus sp. nov., a thermophilic amylase producing bacterium isolated from Mount Rittmann (Antarctica).</title>
        <authorList>
            <person name="Poli A."/>
            <person name="Esposito E."/>
            <person name="Lama L."/>
            <person name="Orlando P."/>
            <person name="Nicolaus G."/>
            <person name="de Appolonia F."/>
            <person name="Gambacorta A."/>
            <person name="Nicolaus B."/>
        </authorList>
    </citation>
    <scope>NUCLEOTIDE SEQUENCE [LARGE SCALE GENOMIC DNA]</scope>
    <source>
        <strain evidence="3 4">DSM 15939</strain>
        <plasmid evidence="4">Plasmid pdsm15939_1</plasmid>
    </source>
</reference>
<dbReference type="AlphaFoldDB" id="A0A160F6S9"/>
<name>A0A160F6S9_9BACL</name>
<keyword evidence="1" id="KW-1188">Viral release from host cell</keyword>
<protein>
    <submittedName>
        <fullName evidence="3">Terminase small subunit</fullName>
    </submittedName>
</protein>
<keyword evidence="3" id="KW-0614">Plasmid</keyword>
<dbReference type="OrthoDB" id="7358785at2"/>
<organism evidence="3 4">
    <name type="scientific">Anoxybacteroides amylolyticum</name>
    <dbReference type="NCBI Taxonomy" id="294699"/>
    <lineage>
        <taxon>Bacteria</taxon>
        <taxon>Bacillati</taxon>
        <taxon>Bacillota</taxon>
        <taxon>Bacilli</taxon>
        <taxon>Bacillales</taxon>
        <taxon>Anoxybacillaceae</taxon>
        <taxon>Anoxybacteroides</taxon>
    </lineage>
</organism>
<evidence type="ECO:0000256" key="1">
    <source>
        <dbReference type="ARBA" id="ARBA00022612"/>
    </source>
</evidence>
<proteinExistence type="predicted"/>
<dbReference type="Gene3D" id="1.10.10.1400">
    <property type="entry name" value="Terminase, small subunit, N-terminal DNA-binding domain, HTH motif"/>
    <property type="match status" value="1"/>
</dbReference>
<dbReference type="Gene3D" id="6.10.140.2160">
    <property type="match status" value="1"/>
</dbReference>
<dbReference type="Proteomes" id="UP000076865">
    <property type="component" value="Plasmid pDSM15939_1"/>
</dbReference>
<evidence type="ECO:0000256" key="2">
    <source>
        <dbReference type="ARBA" id="ARBA00023219"/>
    </source>
</evidence>
<dbReference type="RefSeq" id="WP_066327872.1">
    <property type="nucleotide sequence ID" value="NZ_CP015439.1"/>
</dbReference>
<dbReference type="InterPro" id="IPR052404">
    <property type="entry name" value="SPP1-like_terminase"/>
</dbReference>
<dbReference type="PATRIC" id="fig|294699.3.peg.3284"/>
<geneLocation type="plasmid" evidence="4">
    <name>pdsm15939_1</name>
</geneLocation>
<evidence type="ECO:0000313" key="4">
    <source>
        <dbReference type="Proteomes" id="UP000076865"/>
    </source>
</evidence>
<gene>
    <name evidence="3" type="ORF">GFC30_3177</name>
</gene>